<feature type="transmembrane region" description="Helical" evidence="17">
    <location>
        <begin position="57"/>
        <end position="79"/>
    </location>
</feature>
<evidence type="ECO:0000256" key="2">
    <source>
        <dbReference type="ARBA" id="ARBA00007012"/>
    </source>
</evidence>
<dbReference type="InterPro" id="IPR050175">
    <property type="entry name" value="Complex_I_Subunit_2"/>
</dbReference>
<keyword evidence="12 17" id="KW-0520">NAD</keyword>
<evidence type="ECO:0000256" key="10">
    <source>
        <dbReference type="ARBA" id="ARBA00022982"/>
    </source>
</evidence>
<feature type="transmembrane region" description="Helical" evidence="17">
    <location>
        <begin position="202"/>
        <end position="222"/>
    </location>
</feature>
<keyword evidence="8 17" id="KW-0999">Mitochondrion inner membrane</keyword>
<dbReference type="InterPro" id="IPR010933">
    <property type="entry name" value="NADH_DH_su2_C"/>
</dbReference>
<comment type="catalytic activity">
    <reaction evidence="16 17">
        <text>a ubiquinone + NADH + 5 H(+)(in) = a ubiquinol + NAD(+) + 4 H(+)(out)</text>
        <dbReference type="Rhea" id="RHEA:29091"/>
        <dbReference type="Rhea" id="RHEA-COMP:9565"/>
        <dbReference type="Rhea" id="RHEA-COMP:9566"/>
        <dbReference type="ChEBI" id="CHEBI:15378"/>
        <dbReference type="ChEBI" id="CHEBI:16389"/>
        <dbReference type="ChEBI" id="CHEBI:17976"/>
        <dbReference type="ChEBI" id="CHEBI:57540"/>
        <dbReference type="ChEBI" id="CHEBI:57945"/>
        <dbReference type="EC" id="7.1.1.2"/>
    </reaction>
</comment>
<evidence type="ECO:0000256" key="14">
    <source>
        <dbReference type="ARBA" id="ARBA00023128"/>
    </source>
</evidence>
<comment type="function">
    <text evidence="17">Core subunit of the mitochondrial membrane respiratory chain NADH dehydrogenase (Complex I) which catalyzes electron transfer from NADH through the respiratory chain, using ubiquinone as an electron acceptor. Essential for the catalytic activity and assembly of complex I.</text>
</comment>
<feature type="domain" description="NADH:quinone oxidoreductase/Mrp antiporter transmembrane" evidence="18">
    <location>
        <begin position="23"/>
        <end position="281"/>
    </location>
</feature>
<dbReference type="GO" id="GO:0006120">
    <property type="term" value="P:mitochondrial electron transport, NADH to ubiquinone"/>
    <property type="evidence" value="ECO:0007669"/>
    <property type="project" value="InterPro"/>
</dbReference>
<proteinExistence type="inferred from homology"/>
<evidence type="ECO:0000256" key="5">
    <source>
        <dbReference type="ARBA" id="ARBA00022448"/>
    </source>
</evidence>
<keyword evidence="5" id="KW-0813">Transport</keyword>
<dbReference type="GO" id="GO:0008137">
    <property type="term" value="F:NADH dehydrogenase (ubiquinone) activity"/>
    <property type="evidence" value="ECO:0007669"/>
    <property type="project" value="UniProtKB-EC"/>
</dbReference>
<dbReference type="AlphaFoldDB" id="A0A4P8W5M4"/>
<evidence type="ECO:0000256" key="1">
    <source>
        <dbReference type="ARBA" id="ARBA00004448"/>
    </source>
</evidence>
<evidence type="ECO:0000256" key="4">
    <source>
        <dbReference type="ARBA" id="ARBA00021008"/>
    </source>
</evidence>
<name>A0A4P8W5M4_HEMFR</name>
<dbReference type="PANTHER" id="PTHR46552">
    <property type="entry name" value="NADH-UBIQUINONE OXIDOREDUCTASE CHAIN 2"/>
    <property type="match status" value="1"/>
</dbReference>
<keyword evidence="11 17" id="KW-1133">Transmembrane helix</keyword>
<evidence type="ECO:0000313" key="20">
    <source>
        <dbReference type="EMBL" id="QCS36733.1"/>
    </source>
</evidence>
<feature type="transmembrane region" description="Helical" evidence="17">
    <location>
        <begin position="91"/>
        <end position="115"/>
    </location>
</feature>
<evidence type="ECO:0000256" key="16">
    <source>
        <dbReference type="ARBA" id="ARBA00049551"/>
    </source>
</evidence>
<keyword evidence="15 17" id="KW-0472">Membrane</keyword>
<geneLocation type="mitochondrion" evidence="20"/>
<evidence type="ECO:0000256" key="9">
    <source>
        <dbReference type="ARBA" id="ARBA00022967"/>
    </source>
</evidence>
<reference evidence="20" key="1">
    <citation type="submission" date="2019-02" db="EMBL/GenBank/DDBJ databases">
        <title>The identity and probable origin of the Hemidactylus geckos of the Maldives.</title>
        <authorList>
            <person name="Agarwal I."/>
            <person name="Jablonski D."/>
            <person name="Bauer A.M."/>
        </authorList>
    </citation>
    <scope>NUCLEOTIDE SEQUENCE</scope>
</reference>
<keyword evidence="13 17" id="KW-0830">Ubiquinone</keyword>
<dbReference type="EMBL" id="MK559043">
    <property type="protein sequence ID" value="QCS36733.1"/>
    <property type="molecule type" value="Genomic_DNA"/>
</dbReference>
<keyword evidence="10 17" id="KW-0249">Electron transport</keyword>
<evidence type="ECO:0000256" key="15">
    <source>
        <dbReference type="ARBA" id="ARBA00023136"/>
    </source>
</evidence>
<protein>
    <recommendedName>
        <fullName evidence="4 17">NADH-ubiquinone oxidoreductase chain 2</fullName>
        <ecNumber evidence="3 17">7.1.1.2</ecNumber>
    </recommendedName>
</protein>
<evidence type="ECO:0000256" key="3">
    <source>
        <dbReference type="ARBA" id="ARBA00012944"/>
    </source>
</evidence>
<comment type="subcellular location">
    <subcellularLocation>
        <location evidence="1 17">Mitochondrion inner membrane</location>
        <topology evidence="1 17">Multi-pass membrane protein</topology>
    </subcellularLocation>
</comment>
<keyword evidence="6 17" id="KW-0679">Respiratory chain</keyword>
<feature type="transmembrane region" description="Helical" evidence="17">
    <location>
        <begin position="234"/>
        <end position="254"/>
    </location>
</feature>
<evidence type="ECO:0000256" key="11">
    <source>
        <dbReference type="ARBA" id="ARBA00022989"/>
    </source>
</evidence>
<feature type="domain" description="NADH dehydrogenase subunit 2 C-terminal" evidence="19">
    <location>
        <begin position="290"/>
        <end position="342"/>
    </location>
</feature>
<dbReference type="Pfam" id="PF06444">
    <property type="entry name" value="NADH_dehy_S2_C"/>
    <property type="match status" value="1"/>
</dbReference>
<keyword evidence="9 17" id="KW-1278">Translocase</keyword>
<dbReference type="InterPro" id="IPR003917">
    <property type="entry name" value="NADH_UbQ_OxRdtase_chain2"/>
</dbReference>
<dbReference type="Pfam" id="PF00361">
    <property type="entry name" value="Proton_antipo_M"/>
    <property type="match status" value="1"/>
</dbReference>
<dbReference type="EC" id="7.1.1.2" evidence="3 17"/>
<dbReference type="PRINTS" id="PR01436">
    <property type="entry name" value="NADHDHGNASE2"/>
</dbReference>
<feature type="transmembrane region" description="Helical" evidence="17">
    <location>
        <begin position="152"/>
        <end position="171"/>
    </location>
</feature>
<evidence type="ECO:0000256" key="13">
    <source>
        <dbReference type="ARBA" id="ARBA00023075"/>
    </source>
</evidence>
<evidence type="ECO:0000256" key="17">
    <source>
        <dbReference type="RuleBase" id="RU003403"/>
    </source>
</evidence>
<evidence type="ECO:0000256" key="6">
    <source>
        <dbReference type="ARBA" id="ARBA00022660"/>
    </source>
</evidence>
<comment type="similarity">
    <text evidence="2 17">Belongs to the complex I subunit 2 family.</text>
</comment>
<dbReference type="GO" id="GO:0005743">
    <property type="term" value="C:mitochondrial inner membrane"/>
    <property type="evidence" value="ECO:0007669"/>
    <property type="project" value="UniProtKB-SubCell"/>
</dbReference>
<organism evidence="20">
    <name type="scientific">Hemidactylus frenatus</name>
    <name type="common">Common house gecko</name>
    <dbReference type="NCBI Taxonomy" id="47729"/>
    <lineage>
        <taxon>Eukaryota</taxon>
        <taxon>Metazoa</taxon>
        <taxon>Chordata</taxon>
        <taxon>Craniata</taxon>
        <taxon>Vertebrata</taxon>
        <taxon>Euteleostomi</taxon>
        <taxon>Lepidosauria</taxon>
        <taxon>Squamata</taxon>
        <taxon>Bifurcata</taxon>
        <taxon>Gekkota</taxon>
        <taxon>Gekkonidae</taxon>
        <taxon>Gekkoninae</taxon>
        <taxon>Hemidactylus</taxon>
    </lineage>
</organism>
<evidence type="ECO:0000259" key="18">
    <source>
        <dbReference type="Pfam" id="PF00361"/>
    </source>
</evidence>
<evidence type="ECO:0000256" key="8">
    <source>
        <dbReference type="ARBA" id="ARBA00022792"/>
    </source>
</evidence>
<keyword evidence="14 17" id="KW-0496">Mitochondrion</keyword>
<feature type="transmembrane region" description="Helical" evidence="17">
    <location>
        <begin position="274"/>
        <end position="293"/>
    </location>
</feature>
<feature type="transmembrane region" description="Helical" evidence="17">
    <location>
        <begin position="178"/>
        <end position="196"/>
    </location>
</feature>
<dbReference type="InterPro" id="IPR001750">
    <property type="entry name" value="ND/Mrp_TM"/>
</dbReference>
<evidence type="ECO:0000256" key="7">
    <source>
        <dbReference type="ARBA" id="ARBA00022692"/>
    </source>
</evidence>
<accession>A0A4P8W5M4</accession>
<feature type="transmembrane region" description="Helical" evidence="17">
    <location>
        <begin position="26"/>
        <end position="45"/>
    </location>
</feature>
<keyword evidence="7 17" id="KW-0812">Transmembrane</keyword>
<evidence type="ECO:0000259" key="19">
    <source>
        <dbReference type="Pfam" id="PF06444"/>
    </source>
</evidence>
<evidence type="ECO:0000256" key="12">
    <source>
        <dbReference type="ARBA" id="ARBA00023027"/>
    </source>
</evidence>
<sequence>MNPLIWTVLITSLTTSTMITFASNHWLLAWLSLELNTLSILPIMMKQPHPRMVETTTKYFIIQSTAAACILFASTLNAWQTGLWSIMHTNSMLPTTLITIAIMLKLGLAPTHLWYPEILQGTPLTTAMLISTWQKLAPLALLYMLHSTINTALLLTIAALSTIIGGWTGLNQTQTRKIMAFSSISHMGWLLIALNMNQNLTTLTMLTYLAATTAMFTALSYTTTKTIHDTGTTWMLSPALTLMMMITLMSLGGLPPLTGFMPKWLIIKDLASINLLPIGALVLAASLPSLFFYTRIAYMTMLTTPPTTTNMNFKWRFNITTPPISTTPLIITCMMLPMTAALYNPT</sequence>
<dbReference type="PANTHER" id="PTHR46552:SF1">
    <property type="entry name" value="NADH-UBIQUINONE OXIDOREDUCTASE CHAIN 2"/>
    <property type="match status" value="1"/>
</dbReference>